<dbReference type="GO" id="GO:0004715">
    <property type="term" value="F:non-membrane spanning protein tyrosine kinase activity"/>
    <property type="evidence" value="ECO:0007669"/>
    <property type="project" value="UniProtKB-EC"/>
</dbReference>
<dbReference type="AlphaFoldDB" id="A0A853CFD5"/>
<dbReference type="Pfam" id="PF10609">
    <property type="entry name" value="ParA"/>
    <property type="match status" value="1"/>
</dbReference>
<dbReference type="Proteomes" id="UP000541969">
    <property type="component" value="Unassembled WGS sequence"/>
</dbReference>
<dbReference type="InterPro" id="IPR033756">
    <property type="entry name" value="YlxH/NBP35"/>
</dbReference>
<evidence type="ECO:0000256" key="1">
    <source>
        <dbReference type="ARBA" id="ARBA00007316"/>
    </source>
</evidence>
<evidence type="ECO:0000256" key="8">
    <source>
        <dbReference type="ARBA" id="ARBA00051245"/>
    </source>
</evidence>
<dbReference type="GO" id="GO:0005524">
    <property type="term" value="F:ATP binding"/>
    <property type="evidence" value="ECO:0007669"/>
    <property type="project" value="UniProtKB-KW"/>
</dbReference>
<evidence type="ECO:0000256" key="3">
    <source>
        <dbReference type="ARBA" id="ARBA00022679"/>
    </source>
</evidence>
<comment type="catalytic activity">
    <reaction evidence="8">
        <text>L-tyrosyl-[protein] + ATP = O-phospho-L-tyrosyl-[protein] + ADP + H(+)</text>
        <dbReference type="Rhea" id="RHEA:10596"/>
        <dbReference type="Rhea" id="RHEA-COMP:10136"/>
        <dbReference type="Rhea" id="RHEA-COMP:20101"/>
        <dbReference type="ChEBI" id="CHEBI:15378"/>
        <dbReference type="ChEBI" id="CHEBI:30616"/>
        <dbReference type="ChEBI" id="CHEBI:46858"/>
        <dbReference type="ChEBI" id="CHEBI:61978"/>
        <dbReference type="ChEBI" id="CHEBI:456216"/>
        <dbReference type="EC" id="2.7.10.2"/>
    </reaction>
</comment>
<comment type="caution">
    <text evidence="9">The sequence shown here is derived from an EMBL/GenBank/DDBJ whole genome shotgun (WGS) entry which is preliminary data.</text>
</comment>
<dbReference type="SUPFAM" id="SSF52540">
    <property type="entry name" value="P-loop containing nucleoside triphosphate hydrolases"/>
    <property type="match status" value="1"/>
</dbReference>
<evidence type="ECO:0000313" key="10">
    <source>
        <dbReference type="Proteomes" id="UP000541969"/>
    </source>
</evidence>
<evidence type="ECO:0000256" key="5">
    <source>
        <dbReference type="ARBA" id="ARBA00022777"/>
    </source>
</evidence>
<gene>
    <name evidence="9" type="ORF">GGQ55_002139</name>
</gene>
<protein>
    <recommendedName>
        <fullName evidence="2">non-specific protein-tyrosine kinase</fullName>
        <ecNumber evidence="2">2.7.10.2</ecNumber>
    </recommendedName>
</protein>
<evidence type="ECO:0000256" key="6">
    <source>
        <dbReference type="ARBA" id="ARBA00022840"/>
    </source>
</evidence>
<dbReference type="CDD" id="cd05387">
    <property type="entry name" value="BY-kinase"/>
    <property type="match status" value="1"/>
</dbReference>
<keyword evidence="6" id="KW-0067">ATP-binding</keyword>
<keyword evidence="4" id="KW-0547">Nucleotide-binding</keyword>
<dbReference type="PANTHER" id="PTHR32309">
    <property type="entry name" value="TYROSINE-PROTEIN KINASE"/>
    <property type="match status" value="1"/>
</dbReference>
<reference evidence="9 10" key="1">
    <citation type="submission" date="2020-07" db="EMBL/GenBank/DDBJ databases">
        <title>Sequencing the genomes of 1000 actinobacteria strains.</title>
        <authorList>
            <person name="Klenk H.-P."/>
        </authorList>
    </citation>
    <scope>NUCLEOTIDE SEQUENCE [LARGE SCALE GENOMIC DNA]</scope>
    <source>
        <strain evidence="9 10">DSM 104001</strain>
    </source>
</reference>
<dbReference type="PANTHER" id="PTHR32309:SF31">
    <property type="entry name" value="CAPSULAR EXOPOLYSACCHARIDE FAMILY"/>
    <property type="match status" value="1"/>
</dbReference>
<dbReference type="NCBIfam" id="TIGR01007">
    <property type="entry name" value="eps_fam"/>
    <property type="match status" value="1"/>
</dbReference>
<keyword evidence="10" id="KW-1185">Reference proteome</keyword>
<comment type="similarity">
    <text evidence="1">Belongs to the CpsD/CapB family.</text>
</comment>
<dbReference type="FunFam" id="3.40.50.300:FF:000527">
    <property type="entry name" value="Tyrosine-protein kinase etk"/>
    <property type="match status" value="1"/>
</dbReference>
<dbReference type="GO" id="GO:0005886">
    <property type="term" value="C:plasma membrane"/>
    <property type="evidence" value="ECO:0007669"/>
    <property type="project" value="UniProtKB-ARBA"/>
</dbReference>
<dbReference type="EMBL" id="JACBZT010000001">
    <property type="protein sequence ID" value="NYJ05861.1"/>
    <property type="molecule type" value="Genomic_DNA"/>
</dbReference>
<accession>A0A853CFD5</accession>
<evidence type="ECO:0000256" key="7">
    <source>
        <dbReference type="ARBA" id="ARBA00023137"/>
    </source>
</evidence>
<dbReference type="GO" id="GO:0042802">
    <property type="term" value="F:identical protein binding"/>
    <property type="evidence" value="ECO:0007669"/>
    <property type="project" value="UniProtKB-ARBA"/>
</dbReference>
<keyword evidence="5 9" id="KW-0418">Kinase</keyword>
<dbReference type="InterPro" id="IPR027417">
    <property type="entry name" value="P-loop_NTPase"/>
</dbReference>
<organism evidence="9 10">
    <name type="scientific">Petropleomorpha daqingensis</name>
    <dbReference type="NCBI Taxonomy" id="2026353"/>
    <lineage>
        <taxon>Bacteria</taxon>
        <taxon>Bacillati</taxon>
        <taxon>Actinomycetota</taxon>
        <taxon>Actinomycetes</taxon>
        <taxon>Geodermatophilales</taxon>
        <taxon>Geodermatophilaceae</taxon>
        <taxon>Petropleomorpha</taxon>
    </lineage>
</organism>
<name>A0A853CFD5_9ACTN</name>
<sequence length="436" mass="46223">MLLTLLATPQFTSRTEFFVSTRDSATTTEAFQGSQFSQERVASYAQLLTGDELARRVIDNLDLGETPSDLAGQITANVVPDTVLLEVTVTDPSAQRAQQIAEALGRQFSDLVTDLETPSGGGASLVKVTVVQKPEVPMEPSSPNPLRNAAIGAVLGLLIGTAAAISRMALDRSVRDPKEISGLVGSPVIGTVFRDERLATSHLIDRSSTTRSAEDYRQLRTNLQFLNVDAPPRVIMVSSPMPSEGKTTVAVNLALALAEAGREVVVVEADLRRPRVTRYFGMVGGVGLTNILAGTAGVSEVSQPYEDGAVTVVGAGPTPPNPSQLLASAHMSSLIAQLRDKYEYVLIDAPPLLPVADATGLAAMVDGVLLSVRYGSSRKDQLQRAAEALEQVGARVLGVILNIVPPKADVSGSYGYGYSYASDLDGGARRLRRQQK</sequence>
<evidence type="ECO:0000313" key="9">
    <source>
        <dbReference type="EMBL" id="NYJ05861.1"/>
    </source>
</evidence>
<evidence type="ECO:0000256" key="4">
    <source>
        <dbReference type="ARBA" id="ARBA00022741"/>
    </source>
</evidence>
<evidence type="ECO:0000256" key="2">
    <source>
        <dbReference type="ARBA" id="ARBA00011903"/>
    </source>
</evidence>
<dbReference type="EC" id="2.7.10.2" evidence="2"/>
<proteinExistence type="inferred from homology"/>
<dbReference type="InterPro" id="IPR005702">
    <property type="entry name" value="Wzc-like_C"/>
</dbReference>
<dbReference type="InterPro" id="IPR050445">
    <property type="entry name" value="Bact_polysacc_biosynth/exp"/>
</dbReference>
<dbReference type="Gene3D" id="3.40.50.300">
    <property type="entry name" value="P-loop containing nucleotide triphosphate hydrolases"/>
    <property type="match status" value="1"/>
</dbReference>
<keyword evidence="7 9" id="KW-0829">Tyrosine-protein kinase</keyword>
<keyword evidence="3 9" id="KW-0808">Transferase</keyword>
<keyword evidence="9" id="KW-0675">Receptor</keyword>